<reference evidence="3" key="1">
    <citation type="journal article" date="2022" name="bioRxiv">
        <title>Sequencing and chromosome-scale assembly of the giantPleurodeles waltlgenome.</title>
        <authorList>
            <person name="Brown T."/>
            <person name="Elewa A."/>
            <person name="Iarovenko S."/>
            <person name="Subramanian E."/>
            <person name="Araus A.J."/>
            <person name="Petzold A."/>
            <person name="Susuki M."/>
            <person name="Suzuki K.-i.T."/>
            <person name="Hayashi T."/>
            <person name="Toyoda A."/>
            <person name="Oliveira C."/>
            <person name="Osipova E."/>
            <person name="Leigh N.D."/>
            <person name="Simon A."/>
            <person name="Yun M.H."/>
        </authorList>
    </citation>
    <scope>NUCLEOTIDE SEQUENCE</scope>
    <source>
        <strain evidence="3">20211129_DDA</strain>
        <tissue evidence="3">Liver</tissue>
    </source>
</reference>
<dbReference type="EMBL" id="JANPWB010000012">
    <property type="protein sequence ID" value="KAJ1119906.1"/>
    <property type="molecule type" value="Genomic_DNA"/>
</dbReference>
<name>A0AAV7NWT5_PLEWA</name>
<proteinExistence type="predicted"/>
<protein>
    <recommendedName>
        <fullName evidence="5">Coiled-coil domain-containing protein 83</fullName>
    </recommendedName>
</protein>
<keyword evidence="1" id="KW-0175">Coiled coil</keyword>
<evidence type="ECO:0000313" key="3">
    <source>
        <dbReference type="EMBL" id="KAJ1119906.1"/>
    </source>
</evidence>
<keyword evidence="4" id="KW-1185">Reference proteome</keyword>
<dbReference type="PANTHER" id="PTHR21468">
    <property type="entry name" value="HSD9"/>
    <property type="match status" value="1"/>
</dbReference>
<dbReference type="PANTHER" id="PTHR21468:SF1">
    <property type="entry name" value="COILED-COIL DOMAIN-CONTAINING PROTEIN 83"/>
    <property type="match status" value="1"/>
</dbReference>
<evidence type="ECO:0000256" key="2">
    <source>
        <dbReference type="SAM" id="MobiDB-lite"/>
    </source>
</evidence>
<comment type="caution">
    <text evidence="3">The sequence shown here is derived from an EMBL/GenBank/DDBJ whole genome shotgun (WGS) entry which is preliminary data.</text>
</comment>
<dbReference type="AlphaFoldDB" id="A0AAV7NWT5"/>
<evidence type="ECO:0000313" key="4">
    <source>
        <dbReference type="Proteomes" id="UP001066276"/>
    </source>
</evidence>
<feature type="coiled-coil region" evidence="1">
    <location>
        <begin position="35"/>
        <end position="69"/>
    </location>
</feature>
<evidence type="ECO:0000256" key="1">
    <source>
        <dbReference type="SAM" id="Coils"/>
    </source>
</evidence>
<accession>A0AAV7NWT5</accession>
<feature type="region of interest" description="Disordered" evidence="2">
    <location>
        <begin position="1"/>
        <end position="20"/>
    </location>
</feature>
<organism evidence="3 4">
    <name type="scientific">Pleurodeles waltl</name>
    <name type="common">Iberian ribbed newt</name>
    <dbReference type="NCBI Taxonomy" id="8319"/>
    <lineage>
        <taxon>Eukaryota</taxon>
        <taxon>Metazoa</taxon>
        <taxon>Chordata</taxon>
        <taxon>Craniata</taxon>
        <taxon>Vertebrata</taxon>
        <taxon>Euteleostomi</taxon>
        <taxon>Amphibia</taxon>
        <taxon>Batrachia</taxon>
        <taxon>Caudata</taxon>
        <taxon>Salamandroidea</taxon>
        <taxon>Salamandridae</taxon>
        <taxon>Pleurodelinae</taxon>
        <taxon>Pleurodeles</taxon>
    </lineage>
</organism>
<feature type="coiled-coil region" evidence="1">
    <location>
        <begin position="156"/>
        <end position="256"/>
    </location>
</feature>
<feature type="compositionally biased region" description="Basic residues" evidence="2">
    <location>
        <begin position="1"/>
        <end position="13"/>
    </location>
</feature>
<sequence>MGKKGGKKGKKVKKEKEGKKENKMTFTEALLAFQIQVKETEIDRYLVEVKHVEEKNKRYKERNERLKAEQLIHIRDLLHEAKNQDKEFAKKEVFNRDQVDQAIREKWEYIRTMERIFEEVHSRINQLAEDTAKKEFERDYWLAYKNVGSKEHGKQIQLLEMELVNIQQNFKDIEEHFRQSLENTKNKINLLVMKQMEEKKELATENAIKHIDKFSRKEIKENSWLKDEVTSYRKEVNDLEIEVQNLEQENLKLISELFDCRLQDLKISRSCFLTQVAGLEVPADSLLGQDFATLEWMEESGAKGPRPKSATLLAVEKKVSAAEEKLKESHTEQEMCTWNPPTDYCLTQELTDLLYGEEKDFQVKN</sequence>
<dbReference type="Proteomes" id="UP001066276">
    <property type="component" value="Chromosome 8"/>
</dbReference>
<evidence type="ECO:0008006" key="5">
    <source>
        <dbReference type="Google" id="ProtNLM"/>
    </source>
</evidence>
<gene>
    <name evidence="3" type="ORF">NDU88_008089</name>
</gene>
<dbReference type="InterPro" id="IPR026702">
    <property type="entry name" value="CCDC83"/>
</dbReference>